<dbReference type="EnsemblPlants" id="OGLUM05G05330.1">
    <property type="protein sequence ID" value="OGLUM05G05330.1"/>
    <property type="gene ID" value="OGLUM05G05330"/>
</dbReference>
<reference evidence="1" key="2">
    <citation type="submission" date="2018-05" db="EMBL/GenBank/DDBJ databases">
        <title>OgluRS3 (Oryza glumaepatula Reference Sequence Version 3).</title>
        <authorList>
            <person name="Zhang J."/>
            <person name="Kudrna D."/>
            <person name="Lee S."/>
            <person name="Talag J."/>
            <person name="Welchert J."/>
            <person name="Wing R.A."/>
        </authorList>
    </citation>
    <scope>NUCLEOTIDE SEQUENCE [LARGE SCALE GENOMIC DNA]</scope>
</reference>
<dbReference type="HOGENOM" id="CLU_152838_0_0_1"/>
<protein>
    <submittedName>
        <fullName evidence="1">Uncharacterized protein</fullName>
    </submittedName>
</protein>
<dbReference type="Proteomes" id="UP000026961">
    <property type="component" value="Chromosome 5"/>
</dbReference>
<dbReference type="AlphaFoldDB" id="A0A0D9ZUY9"/>
<organism evidence="1">
    <name type="scientific">Oryza glumipatula</name>
    <dbReference type="NCBI Taxonomy" id="40148"/>
    <lineage>
        <taxon>Eukaryota</taxon>
        <taxon>Viridiplantae</taxon>
        <taxon>Streptophyta</taxon>
        <taxon>Embryophyta</taxon>
        <taxon>Tracheophyta</taxon>
        <taxon>Spermatophyta</taxon>
        <taxon>Magnoliopsida</taxon>
        <taxon>Liliopsida</taxon>
        <taxon>Poales</taxon>
        <taxon>Poaceae</taxon>
        <taxon>BOP clade</taxon>
        <taxon>Oryzoideae</taxon>
        <taxon>Oryzeae</taxon>
        <taxon>Oryzinae</taxon>
        <taxon>Oryza</taxon>
    </lineage>
</organism>
<accession>A0A0D9ZUY9</accession>
<name>A0A0D9ZUY9_9ORYZ</name>
<sequence length="111" mass="11630">MAMALLHLCSEADRIVSGAHENFPENDTGNAALTLTSEANSSSRPAGGGGEECGAELRVGGLMGDESRATREPGELLAALIAFENTQCRTQQGGKRYCRAPNFPITSCDTV</sequence>
<dbReference type="Gramene" id="OGLUM05G05330.1">
    <property type="protein sequence ID" value="OGLUM05G05330.1"/>
    <property type="gene ID" value="OGLUM05G05330"/>
</dbReference>
<evidence type="ECO:0000313" key="1">
    <source>
        <dbReference type="EnsemblPlants" id="OGLUM05G05330.1"/>
    </source>
</evidence>
<reference evidence="1" key="1">
    <citation type="submission" date="2015-04" db="UniProtKB">
        <authorList>
            <consortium name="EnsemblPlants"/>
        </authorList>
    </citation>
    <scope>IDENTIFICATION</scope>
</reference>
<keyword evidence="2" id="KW-1185">Reference proteome</keyword>
<evidence type="ECO:0000313" key="2">
    <source>
        <dbReference type="Proteomes" id="UP000026961"/>
    </source>
</evidence>
<proteinExistence type="predicted"/>